<dbReference type="GO" id="GO:0005737">
    <property type="term" value="C:cytoplasm"/>
    <property type="evidence" value="ECO:0007669"/>
    <property type="project" value="UniProtKB-SubCell"/>
</dbReference>
<proteinExistence type="inferred from homology"/>
<organism evidence="3 4">
    <name type="scientific">Gleimia coleocanis DSM 15436</name>
    <dbReference type="NCBI Taxonomy" id="525245"/>
    <lineage>
        <taxon>Bacteria</taxon>
        <taxon>Bacillati</taxon>
        <taxon>Actinomycetota</taxon>
        <taxon>Actinomycetes</taxon>
        <taxon>Actinomycetales</taxon>
        <taxon>Actinomycetaceae</taxon>
        <taxon>Gleimia</taxon>
    </lineage>
</organism>
<dbReference type="Gene3D" id="3.50.80.10">
    <property type="entry name" value="D-tyrosyl-tRNA(Tyr) deacylase"/>
    <property type="match status" value="1"/>
</dbReference>
<dbReference type="GO" id="GO:0019478">
    <property type="term" value="P:D-amino acid catabolic process"/>
    <property type="evidence" value="ECO:0007669"/>
    <property type="project" value="UniProtKB-UniRule"/>
</dbReference>
<dbReference type="AlphaFoldDB" id="C0VYU2"/>
<protein>
    <recommendedName>
        <fullName evidence="2">D-aminoacyl-tRNA deacylase</fullName>
        <shortName evidence="2">DTD</shortName>
        <ecNumber evidence="2">3.1.1.96</ecNumber>
    </recommendedName>
    <alternativeName>
        <fullName evidence="2">Gly-tRNA(Ala) deacylase</fullName>
        <ecNumber evidence="2">3.1.1.-</ecNumber>
    </alternativeName>
</protein>
<dbReference type="NCBIfam" id="TIGR00256">
    <property type="entry name" value="D-aminoacyl-tRNA deacylase"/>
    <property type="match status" value="1"/>
</dbReference>
<dbReference type="HOGENOM" id="CLU_076901_1_2_11"/>
<reference evidence="3 4" key="1">
    <citation type="submission" date="2009-01" db="EMBL/GenBank/DDBJ databases">
        <authorList>
            <person name="Qin X."/>
            <person name="Bachman B."/>
            <person name="Battles P."/>
            <person name="Bell A."/>
            <person name="Bess C."/>
            <person name="Bickham C."/>
            <person name="Chaboub L."/>
            <person name="Chen D."/>
            <person name="Coyle M."/>
            <person name="Deiros D.R."/>
            <person name="Dinh H."/>
            <person name="Forbes L."/>
            <person name="Fowler G."/>
            <person name="Francisco L."/>
            <person name="Fu Q."/>
            <person name="Gubbala S."/>
            <person name="Hale W."/>
            <person name="Han Y."/>
            <person name="Hemphill L."/>
            <person name="Highlander S.K."/>
            <person name="Hirani K."/>
            <person name="Hogues M."/>
            <person name="Jackson L."/>
            <person name="Jakkamsetti A."/>
            <person name="Javaid M."/>
            <person name="Jiang H."/>
            <person name="Korchina V."/>
            <person name="Kovar C."/>
            <person name="Lara F."/>
            <person name="Lee S."/>
            <person name="Mata R."/>
            <person name="Mathew T."/>
            <person name="Moen C."/>
            <person name="Morales K."/>
            <person name="Munidasa M."/>
            <person name="Nazareth L."/>
            <person name="Ngo R."/>
            <person name="Nguyen L."/>
            <person name="Okwuonu G."/>
            <person name="Ongeri F."/>
            <person name="Patil S."/>
            <person name="Petrosino J."/>
            <person name="Pham C."/>
            <person name="Pham P."/>
            <person name="Pu L.-L."/>
            <person name="Puazo M."/>
            <person name="Raj R."/>
            <person name="Reid J."/>
            <person name="Rouhana J."/>
            <person name="Saada N."/>
            <person name="Shang Y."/>
            <person name="Simmons D."/>
            <person name="Thornton R."/>
            <person name="Warren J."/>
            <person name="Weissenberger G."/>
            <person name="Zhang J."/>
            <person name="Zhang L."/>
            <person name="Zhou C."/>
            <person name="Zhu D."/>
            <person name="Muzny D."/>
            <person name="Worley K."/>
            <person name="Gibbs R."/>
        </authorList>
    </citation>
    <scope>NUCLEOTIDE SEQUENCE [LARGE SCALE GENOMIC DNA]</scope>
    <source>
        <strain evidence="3 4">DSM 15436</strain>
    </source>
</reference>
<dbReference type="STRING" id="525245.HMPREF0044_0332"/>
<dbReference type="Pfam" id="PF02580">
    <property type="entry name" value="Tyr_Deacylase"/>
    <property type="match status" value="1"/>
</dbReference>
<comment type="domain">
    <text evidence="2">A Gly-cisPro motif from one monomer fits into the active site of the other monomer to allow specific chiral rejection of L-amino acids.</text>
</comment>
<feature type="short sequence motif" description="Gly-cisPro motif, important for rejection of L-amino acids" evidence="2">
    <location>
        <begin position="134"/>
        <end position="135"/>
    </location>
</feature>
<dbReference type="GO" id="GO:0051500">
    <property type="term" value="F:D-tyrosyl-tRNA(Tyr) deacylase activity"/>
    <property type="evidence" value="ECO:0007669"/>
    <property type="project" value="TreeGrafter"/>
</dbReference>
<evidence type="ECO:0000313" key="3">
    <source>
        <dbReference type="EMBL" id="EEH64595.1"/>
    </source>
</evidence>
<evidence type="ECO:0000256" key="1">
    <source>
        <dbReference type="ARBA" id="ARBA00009673"/>
    </source>
</evidence>
<dbReference type="PANTHER" id="PTHR10472:SF5">
    <property type="entry name" value="D-AMINOACYL-TRNA DEACYLASE 1"/>
    <property type="match status" value="1"/>
</dbReference>
<name>C0VYU2_9ACTO</name>
<dbReference type="EC" id="3.1.1.96" evidence="2"/>
<comment type="caution">
    <text evidence="3">The sequence shown here is derived from an EMBL/GenBank/DDBJ whole genome shotgun (WGS) entry which is preliminary data.</text>
</comment>
<dbReference type="EC" id="3.1.1.-" evidence="2"/>
<dbReference type="RefSeq" id="WP_006547329.1">
    <property type="nucleotide sequence ID" value="NZ_DS999545.1"/>
</dbReference>
<dbReference type="InterPro" id="IPR023509">
    <property type="entry name" value="DTD-like_sf"/>
</dbReference>
<dbReference type="SUPFAM" id="SSF69500">
    <property type="entry name" value="DTD-like"/>
    <property type="match status" value="1"/>
</dbReference>
<dbReference type="Proteomes" id="UP000010301">
    <property type="component" value="Unassembled WGS sequence"/>
</dbReference>
<dbReference type="GO" id="GO:0043908">
    <property type="term" value="F:Ser(Gly)-tRNA(Ala) hydrolase activity"/>
    <property type="evidence" value="ECO:0007669"/>
    <property type="project" value="UniProtKB-UniRule"/>
</dbReference>
<keyword evidence="2" id="KW-0820">tRNA-binding</keyword>
<dbReference type="OrthoDB" id="9801395at2"/>
<keyword evidence="2 3" id="KW-0378">Hydrolase</keyword>
<keyword evidence="4" id="KW-1185">Reference proteome</keyword>
<evidence type="ECO:0000256" key="2">
    <source>
        <dbReference type="HAMAP-Rule" id="MF_00518"/>
    </source>
</evidence>
<accession>C0VYU2</accession>
<evidence type="ECO:0000313" key="4">
    <source>
        <dbReference type="Proteomes" id="UP000010301"/>
    </source>
</evidence>
<comment type="similarity">
    <text evidence="1 2">Belongs to the DTD family.</text>
</comment>
<comment type="catalytic activity">
    <reaction evidence="2">
        <text>a D-aminoacyl-tRNA + H2O = a tRNA + a D-alpha-amino acid + H(+)</text>
        <dbReference type="Rhea" id="RHEA:13953"/>
        <dbReference type="Rhea" id="RHEA-COMP:10123"/>
        <dbReference type="Rhea" id="RHEA-COMP:10124"/>
        <dbReference type="ChEBI" id="CHEBI:15377"/>
        <dbReference type="ChEBI" id="CHEBI:15378"/>
        <dbReference type="ChEBI" id="CHEBI:59871"/>
        <dbReference type="ChEBI" id="CHEBI:78442"/>
        <dbReference type="ChEBI" id="CHEBI:79333"/>
        <dbReference type="EC" id="3.1.1.96"/>
    </reaction>
</comment>
<gene>
    <name evidence="2 3" type="primary">dtd</name>
    <name evidence="3" type="ORF">HMPREF0044_0332</name>
</gene>
<dbReference type="PANTHER" id="PTHR10472">
    <property type="entry name" value="D-TYROSYL-TRNA TYR DEACYLASE"/>
    <property type="match status" value="1"/>
</dbReference>
<dbReference type="eggNOG" id="COG1490">
    <property type="taxonomic scope" value="Bacteria"/>
</dbReference>
<comment type="subcellular location">
    <subcellularLocation>
        <location evidence="2">Cytoplasm</location>
    </subcellularLocation>
</comment>
<sequence>MRALIQRVNGASVSVDGEIVGSVKGSGLCVLLGVTHTDTQAEVVKVASKIAGLRIMEGELSVADTGGEVLVISQFTLYGDSRKGRRPSWVAAAPGEVAAPLVDAVVKELREVHGLTVATGVFGANMQVSLTNDGPVTLWVEA</sequence>
<comment type="catalytic activity">
    <reaction evidence="2">
        <text>glycyl-tRNA(Ala) + H2O = tRNA(Ala) + glycine + H(+)</text>
        <dbReference type="Rhea" id="RHEA:53744"/>
        <dbReference type="Rhea" id="RHEA-COMP:9657"/>
        <dbReference type="Rhea" id="RHEA-COMP:13640"/>
        <dbReference type="ChEBI" id="CHEBI:15377"/>
        <dbReference type="ChEBI" id="CHEBI:15378"/>
        <dbReference type="ChEBI" id="CHEBI:57305"/>
        <dbReference type="ChEBI" id="CHEBI:78442"/>
        <dbReference type="ChEBI" id="CHEBI:78522"/>
    </reaction>
</comment>
<dbReference type="EMBL" id="ACFG01000004">
    <property type="protein sequence ID" value="EEH64595.1"/>
    <property type="molecule type" value="Genomic_DNA"/>
</dbReference>
<comment type="subunit">
    <text evidence="2">Homodimer.</text>
</comment>
<comment type="function">
    <text evidence="2">An aminoacyl-tRNA editing enzyme that deacylates mischarged D-aminoacyl-tRNAs. Also deacylates mischarged glycyl-tRNA(Ala), protecting cells against glycine mischarging by AlaRS. Acts via tRNA-based rather than protein-based catalysis; rejects L-amino acids rather than detecting D-amino acids in the active site. By recycling D-aminoacyl-tRNA to D-amino acids and free tRNA molecules, this enzyme counteracts the toxicity associated with the formation of D-aminoacyl-tRNA entities in vivo and helps enforce protein L-homochirality.</text>
</comment>
<keyword evidence="2" id="KW-0963">Cytoplasm</keyword>
<dbReference type="FunFam" id="3.50.80.10:FF:000001">
    <property type="entry name" value="D-aminoacyl-tRNA deacylase"/>
    <property type="match status" value="1"/>
</dbReference>
<keyword evidence="2" id="KW-0694">RNA-binding</keyword>
<dbReference type="GO" id="GO:0000049">
    <property type="term" value="F:tRNA binding"/>
    <property type="evidence" value="ECO:0007669"/>
    <property type="project" value="UniProtKB-UniRule"/>
</dbReference>
<dbReference type="InterPro" id="IPR003732">
    <property type="entry name" value="Daa-tRNA_deacyls_DTD"/>
</dbReference>
<dbReference type="HAMAP" id="MF_00518">
    <property type="entry name" value="Deacylase_Dtd"/>
    <property type="match status" value="1"/>
</dbReference>
<dbReference type="GO" id="GO:0106026">
    <property type="term" value="F:Gly-tRNA(Ala) deacylase activity"/>
    <property type="evidence" value="ECO:0007669"/>
    <property type="project" value="UniProtKB-UniRule"/>
</dbReference>